<evidence type="ECO:0000256" key="4">
    <source>
        <dbReference type="PIRSR" id="PIRSR606689-2"/>
    </source>
</evidence>
<comment type="similarity">
    <text evidence="5">Belongs to the small GTPase superfamily. Arf family.</text>
</comment>
<feature type="binding site" evidence="3">
    <location>
        <begin position="124"/>
        <end position="127"/>
    </location>
    <ligand>
        <name>GTP</name>
        <dbReference type="ChEBI" id="CHEBI:37565"/>
    </ligand>
</feature>
<evidence type="ECO:0000256" key="5">
    <source>
        <dbReference type="RuleBase" id="RU003925"/>
    </source>
</evidence>
<gene>
    <name evidence="6" type="ORF">ECRASSUSDP1_LOCUS21370</name>
</gene>
<keyword evidence="4" id="KW-0460">Magnesium</keyword>
<dbReference type="InterPro" id="IPR027417">
    <property type="entry name" value="P-loop_NTPase"/>
</dbReference>
<dbReference type="NCBIfam" id="TIGR00231">
    <property type="entry name" value="small_GTP"/>
    <property type="match status" value="1"/>
</dbReference>
<comment type="caution">
    <text evidence="6">The sequence shown here is derived from an EMBL/GenBank/DDBJ whole genome shotgun (WGS) entry which is preliminary data.</text>
</comment>
<dbReference type="InterPro" id="IPR005225">
    <property type="entry name" value="Small_GTP-bd"/>
</dbReference>
<proteinExistence type="inferred from homology"/>
<keyword evidence="2 3" id="KW-0342">GTP-binding</keyword>
<dbReference type="FunFam" id="3.40.50.300:FF:001915">
    <property type="entry name" value="ADP-ribosylation factor 6-like"/>
    <property type="match status" value="1"/>
</dbReference>
<accession>A0AAD1XVD7</accession>
<dbReference type="GO" id="GO:0046872">
    <property type="term" value="F:metal ion binding"/>
    <property type="evidence" value="ECO:0007669"/>
    <property type="project" value="UniProtKB-KW"/>
</dbReference>
<feature type="binding site" evidence="4">
    <location>
        <position position="31"/>
    </location>
    <ligand>
        <name>Mg(2+)</name>
        <dbReference type="ChEBI" id="CHEBI:18420"/>
    </ligand>
</feature>
<keyword evidence="4" id="KW-0479">Metal-binding</keyword>
<dbReference type="GO" id="GO:0005525">
    <property type="term" value="F:GTP binding"/>
    <property type="evidence" value="ECO:0007669"/>
    <property type="project" value="UniProtKB-KW"/>
</dbReference>
<dbReference type="PROSITE" id="PS51417">
    <property type="entry name" value="ARF"/>
    <property type="match status" value="1"/>
</dbReference>
<dbReference type="PROSITE" id="PS51419">
    <property type="entry name" value="RAB"/>
    <property type="match status" value="1"/>
</dbReference>
<dbReference type="PRINTS" id="PR00328">
    <property type="entry name" value="SAR1GTPBP"/>
</dbReference>
<dbReference type="CDD" id="cd00878">
    <property type="entry name" value="Arf_Arl"/>
    <property type="match status" value="1"/>
</dbReference>
<evidence type="ECO:0000256" key="3">
    <source>
        <dbReference type="PIRSR" id="PIRSR606689-1"/>
    </source>
</evidence>
<evidence type="ECO:0000256" key="1">
    <source>
        <dbReference type="ARBA" id="ARBA00022741"/>
    </source>
</evidence>
<dbReference type="Pfam" id="PF00025">
    <property type="entry name" value="Arf"/>
    <property type="match status" value="1"/>
</dbReference>
<dbReference type="Proteomes" id="UP001295684">
    <property type="component" value="Unassembled WGS sequence"/>
</dbReference>
<dbReference type="Gene3D" id="3.40.50.300">
    <property type="entry name" value="P-loop containing nucleotide triphosphate hydrolases"/>
    <property type="match status" value="1"/>
</dbReference>
<dbReference type="InterPro" id="IPR024156">
    <property type="entry name" value="Small_GTPase_ARF"/>
</dbReference>
<keyword evidence="1 3" id="KW-0547">Nucleotide-binding</keyword>
<dbReference type="SMART" id="SM00177">
    <property type="entry name" value="ARF"/>
    <property type="match status" value="1"/>
</dbReference>
<dbReference type="InterPro" id="IPR006689">
    <property type="entry name" value="Small_GTPase_ARF/SAR"/>
</dbReference>
<dbReference type="SUPFAM" id="SSF52540">
    <property type="entry name" value="P-loop containing nucleoside triphosphate hydrolases"/>
    <property type="match status" value="1"/>
</dbReference>
<dbReference type="SMART" id="SM00175">
    <property type="entry name" value="RAB"/>
    <property type="match status" value="1"/>
</dbReference>
<dbReference type="AlphaFoldDB" id="A0AAD1XVD7"/>
<sequence length="176" mass="19595">MGCNFGKTKGEGAAGSDKKILFLGLDNAGKTTLLFKIKDDEFKDTVPTVGLNVEQITYKDMTLTLWDVGGQARKLWKHYYDKVDGVIMVIDSADMDRMKIVQDELSKIVVEPGLETVPILIMANKQDLEGALSQTEVSELLNIKEISRKNLIFHSCSAKTGDGLWEGLEKLSKLWI</sequence>
<evidence type="ECO:0000313" key="7">
    <source>
        <dbReference type="Proteomes" id="UP001295684"/>
    </source>
</evidence>
<name>A0AAD1XVD7_EUPCR</name>
<protein>
    <recommendedName>
        <fullName evidence="8">ADP-ribosylation factor</fullName>
    </recommendedName>
</protein>
<dbReference type="EMBL" id="CAMPGE010021835">
    <property type="protein sequence ID" value="CAI2379946.1"/>
    <property type="molecule type" value="Genomic_DNA"/>
</dbReference>
<feature type="binding site" evidence="3">
    <location>
        <position position="70"/>
    </location>
    <ligand>
        <name>GTP</name>
        <dbReference type="ChEBI" id="CHEBI:37565"/>
    </ligand>
</feature>
<reference evidence="6" key="1">
    <citation type="submission" date="2023-07" db="EMBL/GenBank/DDBJ databases">
        <authorList>
            <consortium name="AG Swart"/>
            <person name="Singh M."/>
            <person name="Singh A."/>
            <person name="Seah K."/>
            <person name="Emmerich C."/>
        </authorList>
    </citation>
    <scope>NUCLEOTIDE SEQUENCE</scope>
    <source>
        <strain evidence="6">DP1</strain>
    </source>
</reference>
<dbReference type="GO" id="GO:0003924">
    <property type="term" value="F:GTPase activity"/>
    <property type="evidence" value="ECO:0007669"/>
    <property type="project" value="InterPro"/>
</dbReference>
<dbReference type="PANTHER" id="PTHR11711">
    <property type="entry name" value="ADP RIBOSYLATION FACTOR-RELATED"/>
    <property type="match status" value="1"/>
</dbReference>
<evidence type="ECO:0000256" key="2">
    <source>
        <dbReference type="ARBA" id="ARBA00023134"/>
    </source>
</evidence>
<organism evidence="6 7">
    <name type="scientific">Euplotes crassus</name>
    <dbReference type="NCBI Taxonomy" id="5936"/>
    <lineage>
        <taxon>Eukaryota</taxon>
        <taxon>Sar</taxon>
        <taxon>Alveolata</taxon>
        <taxon>Ciliophora</taxon>
        <taxon>Intramacronucleata</taxon>
        <taxon>Spirotrichea</taxon>
        <taxon>Hypotrichia</taxon>
        <taxon>Euplotida</taxon>
        <taxon>Euplotidae</taxon>
        <taxon>Moneuplotes</taxon>
    </lineage>
</organism>
<evidence type="ECO:0000313" key="6">
    <source>
        <dbReference type="EMBL" id="CAI2379946.1"/>
    </source>
</evidence>
<feature type="binding site" evidence="4">
    <location>
        <position position="48"/>
    </location>
    <ligand>
        <name>Mg(2+)</name>
        <dbReference type="ChEBI" id="CHEBI:18420"/>
    </ligand>
</feature>
<feature type="binding site" evidence="3">
    <location>
        <begin position="24"/>
        <end position="31"/>
    </location>
    <ligand>
        <name>GTP</name>
        <dbReference type="ChEBI" id="CHEBI:37565"/>
    </ligand>
</feature>
<evidence type="ECO:0008006" key="8">
    <source>
        <dbReference type="Google" id="ProtNLM"/>
    </source>
</evidence>
<keyword evidence="7" id="KW-1185">Reference proteome</keyword>
<dbReference type="SMART" id="SM00178">
    <property type="entry name" value="SAR"/>
    <property type="match status" value="1"/>
</dbReference>